<dbReference type="GO" id="GO:0046983">
    <property type="term" value="F:protein dimerization activity"/>
    <property type="evidence" value="ECO:0007669"/>
    <property type="project" value="InterPro"/>
</dbReference>
<name>B9S9F0_RICCO</name>
<protein>
    <submittedName>
        <fullName evidence="6">Transcription factor, putative</fullName>
    </submittedName>
</protein>
<evidence type="ECO:0000259" key="5">
    <source>
        <dbReference type="PROSITE" id="PS50888"/>
    </source>
</evidence>
<feature type="domain" description="BHLH" evidence="5">
    <location>
        <begin position="333"/>
        <end position="382"/>
    </location>
</feature>
<dbReference type="InterPro" id="IPR037546">
    <property type="entry name" value="SAC51-like"/>
</dbReference>
<dbReference type="PROSITE" id="PS50888">
    <property type="entry name" value="BHLH"/>
    <property type="match status" value="1"/>
</dbReference>
<dbReference type="InterPro" id="IPR036638">
    <property type="entry name" value="HLH_DNA-bd_sf"/>
</dbReference>
<dbReference type="PANTHER" id="PTHR36066">
    <property type="entry name" value="TRANSCRIPTION FACTOR BHLH145"/>
    <property type="match status" value="1"/>
</dbReference>
<evidence type="ECO:0000256" key="2">
    <source>
        <dbReference type="ARBA" id="ARBA00023015"/>
    </source>
</evidence>
<dbReference type="Pfam" id="PF23173">
    <property type="entry name" value="bHLH_SAC51"/>
    <property type="match status" value="1"/>
</dbReference>
<dbReference type="STRING" id="3988.B9S9F0"/>
<dbReference type="GO" id="GO:0005634">
    <property type="term" value="C:nucleus"/>
    <property type="evidence" value="ECO:0007669"/>
    <property type="project" value="UniProtKB-SubCell"/>
</dbReference>
<dbReference type="eggNOG" id="ENOG502S1PH">
    <property type="taxonomic scope" value="Eukaryota"/>
</dbReference>
<dbReference type="Proteomes" id="UP000008311">
    <property type="component" value="Unassembled WGS sequence"/>
</dbReference>
<keyword evidence="4" id="KW-0539">Nucleus</keyword>
<dbReference type="InterPro" id="IPR011598">
    <property type="entry name" value="bHLH_dom"/>
</dbReference>
<dbReference type="AlphaFoldDB" id="B9S9F0"/>
<evidence type="ECO:0000256" key="3">
    <source>
        <dbReference type="ARBA" id="ARBA00023163"/>
    </source>
</evidence>
<dbReference type="CDD" id="cd18917">
    <property type="entry name" value="bHLH_AtSAC51_like"/>
    <property type="match status" value="1"/>
</dbReference>
<dbReference type="InParanoid" id="B9S9F0"/>
<keyword evidence="7" id="KW-1185">Reference proteome</keyword>
<comment type="subcellular location">
    <subcellularLocation>
        <location evidence="1">Nucleus</location>
    </subcellularLocation>
</comment>
<gene>
    <name evidence="6" type="ORF">RCOM_0884580</name>
</gene>
<dbReference type="FunCoup" id="B9S9F0">
    <property type="interactions" value="1202"/>
</dbReference>
<dbReference type="SUPFAM" id="SSF47459">
    <property type="entry name" value="HLH, helix-loop-helix DNA-binding domain"/>
    <property type="match status" value="1"/>
</dbReference>
<evidence type="ECO:0000313" key="6">
    <source>
        <dbReference type="EMBL" id="EEF39706.1"/>
    </source>
</evidence>
<proteinExistence type="predicted"/>
<dbReference type="EMBL" id="EQ973897">
    <property type="protein sequence ID" value="EEF39706.1"/>
    <property type="molecule type" value="Genomic_DNA"/>
</dbReference>
<accession>B9S9F0</accession>
<evidence type="ECO:0000313" key="7">
    <source>
        <dbReference type="Proteomes" id="UP000008311"/>
    </source>
</evidence>
<keyword evidence="2" id="KW-0805">Transcription regulation</keyword>
<sequence length="394" mass="43422">MVFQAASQTRFRALKYENGIAGKPTIIVRVIACYQPLQDCQANNSWLFPPHETWELSDFNCMSTSVEPVQPGCLPAFVSHGTPTNMMMPRISVPTYPSLRTQQSTGAQGLPQSKAPPFHQVLPAIDSYPKESLPAFNYGFSGESALNAVPACQRKFVIFDQSGNETRLIYSSFFPTGAKPTIAASRPTAGSYLRSEEHAAKLDGINLIMPKLQEVSDENYFSGEESEMHEDTEEIDALLYSDDNDDDYDDDEVISTGHSPSLIRNYGMRGQVEEITEEVTDSDGQNKRQKLLDGGYKRSSLTDTAGSTKVAMAHGYDCDDAESSCAIGQNHKELRLANLGKEQLKKDKIRATLKILESIIPGVKDKDPLLVLDVAIDYLKSLKLSAKTLGVNYS</sequence>
<evidence type="ECO:0000256" key="4">
    <source>
        <dbReference type="ARBA" id="ARBA00023242"/>
    </source>
</evidence>
<evidence type="ECO:0000256" key="1">
    <source>
        <dbReference type="ARBA" id="ARBA00004123"/>
    </source>
</evidence>
<organism evidence="6 7">
    <name type="scientific">Ricinus communis</name>
    <name type="common">Castor bean</name>
    <dbReference type="NCBI Taxonomy" id="3988"/>
    <lineage>
        <taxon>Eukaryota</taxon>
        <taxon>Viridiplantae</taxon>
        <taxon>Streptophyta</taxon>
        <taxon>Embryophyta</taxon>
        <taxon>Tracheophyta</taxon>
        <taxon>Spermatophyta</taxon>
        <taxon>Magnoliopsida</taxon>
        <taxon>eudicotyledons</taxon>
        <taxon>Gunneridae</taxon>
        <taxon>Pentapetalae</taxon>
        <taxon>rosids</taxon>
        <taxon>fabids</taxon>
        <taxon>Malpighiales</taxon>
        <taxon>Euphorbiaceae</taxon>
        <taxon>Acalyphoideae</taxon>
        <taxon>Acalypheae</taxon>
        <taxon>Ricinus</taxon>
    </lineage>
</organism>
<keyword evidence="3" id="KW-0804">Transcription</keyword>
<reference evidence="7" key="1">
    <citation type="journal article" date="2010" name="Nat. Biotechnol.">
        <title>Draft genome sequence of the oilseed species Ricinus communis.</title>
        <authorList>
            <person name="Chan A.P."/>
            <person name="Crabtree J."/>
            <person name="Zhao Q."/>
            <person name="Lorenzi H."/>
            <person name="Orvis J."/>
            <person name="Puiu D."/>
            <person name="Melake-Berhan A."/>
            <person name="Jones K.M."/>
            <person name="Redman J."/>
            <person name="Chen G."/>
            <person name="Cahoon E.B."/>
            <person name="Gedil M."/>
            <person name="Stanke M."/>
            <person name="Haas B.J."/>
            <person name="Wortman J.R."/>
            <person name="Fraser-Liggett C.M."/>
            <person name="Ravel J."/>
            <person name="Rabinowicz P.D."/>
        </authorList>
    </citation>
    <scope>NUCLEOTIDE SEQUENCE [LARGE SCALE GENOMIC DNA]</scope>
    <source>
        <strain evidence="7">cv. Hale</strain>
    </source>
</reference>
<dbReference type="PANTHER" id="PTHR36066:SF8">
    <property type="entry name" value="TRANSCRIPTION FACTOR SAC51"/>
    <property type="match status" value="1"/>
</dbReference>